<keyword evidence="1" id="KW-0479">Metal-binding</keyword>
<dbReference type="Pfam" id="PF01753">
    <property type="entry name" value="zf-MYND"/>
    <property type="match status" value="1"/>
</dbReference>
<dbReference type="AlphaFoldDB" id="A0A0C3PQL2"/>
<evidence type="ECO:0000256" key="4">
    <source>
        <dbReference type="PROSITE-ProRule" id="PRU00134"/>
    </source>
</evidence>
<sequence>MPYVCFNLGCSCDIPRNQVKRCARCRVATYCSKACQVSAWKINHRDSCVLHEGLVRGPDGKLREPDRSTEAGRNFQLEKRLDKWLQHWRRIIYSFTPFAQDLANHPDRPESHCMTIWVKPNHDPQRDKYRDFLVQKARMVPLTELRRYMVHENNGLTQSNTIDTDIWPDVVMFRSAIVVNDPSEIPGRVMRHGFRDIGQWREMDKRTSAMNGAKWDKFLIDFVAEKDPTEVMNILRGGRLGLQDSMYS</sequence>
<keyword evidence="7" id="KW-1185">Reference proteome</keyword>
<evidence type="ECO:0000313" key="6">
    <source>
        <dbReference type="EMBL" id="KIP09408.1"/>
    </source>
</evidence>
<evidence type="ECO:0000259" key="5">
    <source>
        <dbReference type="PROSITE" id="PS50865"/>
    </source>
</evidence>
<protein>
    <recommendedName>
        <fullName evidence="5">MYND-type domain-containing protein</fullName>
    </recommendedName>
</protein>
<dbReference type="SUPFAM" id="SSF144232">
    <property type="entry name" value="HIT/MYND zinc finger-like"/>
    <property type="match status" value="1"/>
</dbReference>
<evidence type="ECO:0000313" key="7">
    <source>
        <dbReference type="Proteomes" id="UP000053257"/>
    </source>
</evidence>
<organism evidence="6 7">
    <name type="scientific">Phlebiopsis gigantea (strain 11061_1 CR5-6)</name>
    <name type="common">White-rot fungus</name>
    <name type="synonym">Peniophora gigantea</name>
    <dbReference type="NCBI Taxonomy" id="745531"/>
    <lineage>
        <taxon>Eukaryota</taxon>
        <taxon>Fungi</taxon>
        <taxon>Dikarya</taxon>
        <taxon>Basidiomycota</taxon>
        <taxon>Agaricomycotina</taxon>
        <taxon>Agaricomycetes</taxon>
        <taxon>Polyporales</taxon>
        <taxon>Phanerochaetaceae</taxon>
        <taxon>Phlebiopsis</taxon>
    </lineage>
</organism>
<dbReference type="PROSITE" id="PS50865">
    <property type="entry name" value="ZF_MYND_2"/>
    <property type="match status" value="1"/>
</dbReference>
<dbReference type="OrthoDB" id="9922773at2759"/>
<dbReference type="GO" id="GO:0008270">
    <property type="term" value="F:zinc ion binding"/>
    <property type="evidence" value="ECO:0007669"/>
    <property type="project" value="UniProtKB-KW"/>
</dbReference>
<dbReference type="Proteomes" id="UP000053257">
    <property type="component" value="Unassembled WGS sequence"/>
</dbReference>
<keyword evidence="2 4" id="KW-0863">Zinc-finger</keyword>
<gene>
    <name evidence="6" type="ORF">PHLGIDRAFT_34439</name>
</gene>
<keyword evidence="3" id="KW-0862">Zinc</keyword>
<dbReference type="STRING" id="745531.A0A0C3PQL2"/>
<evidence type="ECO:0000256" key="3">
    <source>
        <dbReference type="ARBA" id="ARBA00022833"/>
    </source>
</evidence>
<name>A0A0C3PQL2_PHLG1</name>
<feature type="domain" description="MYND-type" evidence="5">
    <location>
        <begin position="5"/>
        <end position="48"/>
    </location>
</feature>
<reference evidence="6 7" key="1">
    <citation type="journal article" date="2014" name="PLoS Genet.">
        <title>Analysis of the Phlebiopsis gigantea genome, transcriptome and secretome provides insight into its pioneer colonization strategies of wood.</title>
        <authorList>
            <person name="Hori C."/>
            <person name="Ishida T."/>
            <person name="Igarashi K."/>
            <person name="Samejima M."/>
            <person name="Suzuki H."/>
            <person name="Master E."/>
            <person name="Ferreira P."/>
            <person name="Ruiz-Duenas F.J."/>
            <person name="Held B."/>
            <person name="Canessa P."/>
            <person name="Larrondo L.F."/>
            <person name="Schmoll M."/>
            <person name="Druzhinina I.S."/>
            <person name="Kubicek C.P."/>
            <person name="Gaskell J.A."/>
            <person name="Kersten P."/>
            <person name="St John F."/>
            <person name="Glasner J."/>
            <person name="Sabat G."/>
            <person name="Splinter BonDurant S."/>
            <person name="Syed K."/>
            <person name="Yadav J."/>
            <person name="Mgbeahuruike A.C."/>
            <person name="Kovalchuk A."/>
            <person name="Asiegbu F.O."/>
            <person name="Lackner G."/>
            <person name="Hoffmeister D."/>
            <person name="Rencoret J."/>
            <person name="Gutierrez A."/>
            <person name="Sun H."/>
            <person name="Lindquist E."/>
            <person name="Barry K."/>
            <person name="Riley R."/>
            <person name="Grigoriev I.V."/>
            <person name="Henrissat B."/>
            <person name="Kues U."/>
            <person name="Berka R.M."/>
            <person name="Martinez A.T."/>
            <person name="Covert S.F."/>
            <person name="Blanchette R.A."/>
            <person name="Cullen D."/>
        </authorList>
    </citation>
    <scope>NUCLEOTIDE SEQUENCE [LARGE SCALE GENOMIC DNA]</scope>
    <source>
        <strain evidence="6 7">11061_1 CR5-6</strain>
    </source>
</reference>
<evidence type="ECO:0000256" key="1">
    <source>
        <dbReference type="ARBA" id="ARBA00022723"/>
    </source>
</evidence>
<accession>A0A0C3PQL2</accession>
<evidence type="ECO:0000256" key="2">
    <source>
        <dbReference type="ARBA" id="ARBA00022771"/>
    </source>
</evidence>
<dbReference type="EMBL" id="KN840466">
    <property type="protein sequence ID" value="KIP09408.1"/>
    <property type="molecule type" value="Genomic_DNA"/>
</dbReference>
<dbReference type="PROSITE" id="PS01360">
    <property type="entry name" value="ZF_MYND_1"/>
    <property type="match status" value="1"/>
</dbReference>
<dbReference type="InterPro" id="IPR002893">
    <property type="entry name" value="Znf_MYND"/>
</dbReference>
<dbReference type="HOGENOM" id="CLU_092131_0_0_1"/>
<dbReference type="Gene3D" id="6.10.140.2220">
    <property type="match status" value="1"/>
</dbReference>
<proteinExistence type="predicted"/>